<feature type="domain" description="HTH cro/C1-type" evidence="3">
    <location>
        <begin position="9"/>
        <end position="37"/>
    </location>
</feature>
<dbReference type="SUPFAM" id="SSF51306">
    <property type="entry name" value="LexA/Signal peptidase"/>
    <property type="match status" value="1"/>
</dbReference>
<dbReference type="Gene3D" id="1.10.260.40">
    <property type="entry name" value="lambda repressor-like DNA-binding domains"/>
    <property type="match status" value="1"/>
</dbReference>
<dbReference type="InterPro" id="IPR036286">
    <property type="entry name" value="LexA/Signal_pep-like_sf"/>
</dbReference>
<dbReference type="Pfam" id="PF01381">
    <property type="entry name" value="HTH_3"/>
    <property type="match status" value="1"/>
</dbReference>
<dbReference type="CDD" id="cd00093">
    <property type="entry name" value="HTH_XRE"/>
    <property type="match status" value="1"/>
</dbReference>
<dbReference type="Pfam" id="PF00717">
    <property type="entry name" value="Peptidase_S24"/>
    <property type="match status" value="1"/>
</dbReference>
<dbReference type="SUPFAM" id="SSF47413">
    <property type="entry name" value="lambda repressor-like DNA-binding domains"/>
    <property type="match status" value="1"/>
</dbReference>
<dbReference type="Proteomes" id="UP001237448">
    <property type="component" value="Unassembled WGS sequence"/>
</dbReference>
<comment type="caution">
    <text evidence="4">The sequence shown here is derived from an EMBL/GenBank/DDBJ whole genome shotgun (WGS) entry which is preliminary data.</text>
</comment>
<keyword evidence="5" id="KW-1185">Reference proteome</keyword>
<protein>
    <submittedName>
        <fullName evidence="4">Transcriptional regulator with XRE-family HTH domain</fullName>
    </submittedName>
</protein>
<evidence type="ECO:0000313" key="5">
    <source>
        <dbReference type="Proteomes" id="UP001237448"/>
    </source>
</evidence>
<dbReference type="InterPro" id="IPR039418">
    <property type="entry name" value="LexA-like"/>
</dbReference>
<accession>A0ABU0FC59</accession>
<keyword evidence="2" id="KW-0378">Hydrolase</keyword>
<dbReference type="SMART" id="SM00530">
    <property type="entry name" value="HTH_XRE"/>
    <property type="match status" value="1"/>
</dbReference>
<keyword evidence="1" id="KW-0645">Protease</keyword>
<dbReference type="InterPro" id="IPR015927">
    <property type="entry name" value="Peptidase_S24_S26A/B/C"/>
</dbReference>
<dbReference type="EMBL" id="JAUSVK010000001">
    <property type="protein sequence ID" value="MDQ0392203.1"/>
    <property type="molecule type" value="Genomic_DNA"/>
</dbReference>
<organism evidence="4 5">
    <name type="scientific">Labrys monachus</name>
    <dbReference type="NCBI Taxonomy" id="217067"/>
    <lineage>
        <taxon>Bacteria</taxon>
        <taxon>Pseudomonadati</taxon>
        <taxon>Pseudomonadota</taxon>
        <taxon>Alphaproteobacteria</taxon>
        <taxon>Hyphomicrobiales</taxon>
        <taxon>Xanthobacteraceae</taxon>
        <taxon>Labrys</taxon>
    </lineage>
</organism>
<evidence type="ECO:0000256" key="1">
    <source>
        <dbReference type="ARBA" id="ARBA00022670"/>
    </source>
</evidence>
<dbReference type="CDD" id="cd06529">
    <property type="entry name" value="S24_LexA-like"/>
    <property type="match status" value="1"/>
</dbReference>
<sequence length="218" mass="23864">MNMVTEQDIRALLQARGWRQAELAAAIGVSQPTVSRWLGGQLPDPLAQERLRELIGGAYANMPALRPGLQDSGPGRPSPARDLLGERDLAVFAAVEGGPGDLVVSTDPIDIVPRPWFMGAVRDGFAVLVVGESMVPAFRPGDMAIVNPRLAPMRGKEHIFMQESVDGGFIATIKHLRGWTEQEWLLRQFNPPPGGQEEFSLPRALWRRALRVVGKFDG</sequence>
<dbReference type="InterPro" id="IPR019756">
    <property type="entry name" value="Pept_S26A_signal_pept_1_Ser-AS"/>
</dbReference>
<dbReference type="PROSITE" id="PS00501">
    <property type="entry name" value="SPASE_I_1"/>
    <property type="match status" value="1"/>
</dbReference>
<evidence type="ECO:0000313" key="4">
    <source>
        <dbReference type="EMBL" id="MDQ0392203.1"/>
    </source>
</evidence>
<evidence type="ECO:0000256" key="2">
    <source>
        <dbReference type="ARBA" id="ARBA00022801"/>
    </source>
</evidence>
<dbReference type="InterPro" id="IPR001387">
    <property type="entry name" value="Cro/C1-type_HTH"/>
</dbReference>
<gene>
    <name evidence="4" type="ORF">J3R73_001995</name>
</gene>
<dbReference type="InterPro" id="IPR010982">
    <property type="entry name" value="Lambda_DNA-bd_dom_sf"/>
</dbReference>
<dbReference type="PROSITE" id="PS50943">
    <property type="entry name" value="HTH_CROC1"/>
    <property type="match status" value="1"/>
</dbReference>
<proteinExistence type="predicted"/>
<dbReference type="Gene3D" id="2.10.109.10">
    <property type="entry name" value="Umud Fragment, subunit A"/>
    <property type="match status" value="1"/>
</dbReference>
<evidence type="ECO:0000259" key="3">
    <source>
        <dbReference type="PROSITE" id="PS50943"/>
    </source>
</evidence>
<reference evidence="4 5" key="1">
    <citation type="submission" date="2023-07" db="EMBL/GenBank/DDBJ databases">
        <title>Genomic Encyclopedia of Type Strains, Phase IV (KMG-IV): sequencing the most valuable type-strain genomes for metagenomic binning, comparative biology and taxonomic classification.</title>
        <authorList>
            <person name="Goeker M."/>
        </authorList>
    </citation>
    <scope>NUCLEOTIDE SEQUENCE [LARGE SCALE GENOMIC DNA]</scope>
    <source>
        <strain evidence="4 5">DSM 5896</strain>
    </source>
</reference>
<name>A0ABU0FC59_9HYPH</name>